<comment type="caution">
    <text evidence="2">The sequence shown here is derived from an EMBL/GenBank/DDBJ whole genome shotgun (WGS) entry which is preliminary data.</text>
</comment>
<keyword evidence="1" id="KW-0472">Membrane</keyword>
<dbReference type="Proteomes" id="UP001232973">
    <property type="component" value="Unassembled WGS sequence"/>
</dbReference>
<feature type="transmembrane region" description="Helical" evidence="1">
    <location>
        <begin position="39"/>
        <end position="59"/>
    </location>
</feature>
<reference evidence="2 3" key="1">
    <citation type="submission" date="2023-07" db="EMBL/GenBank/DDBJ databases">
        <title>Genomic Encyclopedia of Type Strains, Phase IV (KMG-IV): sequencing the most valuable type-strain genomes for metagenomic binning, comparative biology and taxonomic classification.</title>
        <authorList>
            <person name="Goeker M."/>
        </authorList>
    </citation>
    <scope>NUCLEOTIDE SEQUENCE [LARGE SCALE GENOMIC DNA]</scope>
    <source>
        <strain evidence="2 3">DSM 4006</strain>
    </source>
</reference>
<dbReference type="EMBL" id="JAUSTP010000018">
    <property type="protein sequence ID" value="MDQ0190458.1"/>
    <property type="molecule type" value="Genomic_DNA"/>
</dbReference>
<evidence type="ECO:0000313" key="2">
    <source>
        <dbReference type="EMBL" id="MDQ0190458.1"/>
    </source>
</evidence>
<dbReference type="RefSeq" id="WP_274457498.1">
    <property type="nucleotide sequence ID" value="NZ_CP067097.1"/>
</dbReference>
<name>A0ABT9XL08_9BACL</name>
<keyword evidence="1" id="KW-1133">Transmembrane helix</keyword>
<proteinExistence type="predicted"/>
<feature type="transmembrane region" description="Helical" evidence="1">
    <location>
        <begin position="154"/>
        <end position="172"/>
    </location>
</feature>
<sequence length="227" mass="25083">MGIPFVSLALISVIVAIDNALLAGMLLPQASRQHKNEIMVVVGVALAFAQIGCAMGVGRLLTNEVFRALAVVVLIWMSIRTVASVSFPGRTLTRIRVIWRVFFYTVVGNIDNMIWLGTELRGHYLWLAFFSVVTIPLFIIIAVFLSGQCEKHQWILVLGAGMMAWAAASLVLQTPGWKLQFNGVSTWVIKTAMGSFIVLMGFIIRELLIHTVAAHAAWRRMSGFLLL</sequence>
<feature type="transmembrane region" description="Helical" evidence="1">
    <location>
        <begin position="65"/>
        <end position="85"/>
    </location>
</feature>
<feature type="transmembrane region" description="Helical" evidence="1">
    <location>
        <begin position="192"/>
        <end position="218"/>
    </location>
</feature>
<organism evidence="2 3">
    <name type="scientific">Alicyclobacillus cycloheptanicus</name>
    <dbReference type="NCBI Taxonomy" id="1457"/>
    <lineage>
        <taxon>Bacteria</taxon>
        <taxon>Bacillati</taxon>
        <taxon>Bacillota</taxon>
        <taxon>Bacilli</taxon>
        <taxon>Bacillales</taxon>
        <taxon>Alicyclobacillaceae</taxon>
        <taxon>Alicyclobacillus</taxon>
    </lineage>
</organism>
<keyword evidence="1" id="KW-0812">Transmembrane</keyword>
<feature type="transmembrane region" description="Helical" evidence="1">
    <location>
        <begin position="6"/>
        <end position="27"/>
    </location>
</feature>
<evidence type="ECO:0000313" key="3">
    <source>
        <dbReference type="Proteomes" id="UP001232973"/>
    </source>
</evidence>
<keyword evidence="3" id="KW-1185">Reference proteome</keyword>
<feature type="transmembrane region" description="Helical" evidence="1">
    <location>
        <begin position="124"/>
        <end position="147"/>
    </location>
</feature>
<evidence type="ECO:0000256" key="1">
    <source>
        <dbReference type="SAM" id="Phobius"/>
    </source>
</evidence>
<feature type="transmembrane region" description="Helical" evidence="1">
    <location>
        <begin position="97"/>
        <end position="118"/>
    </location>
</feature>
<protein>
    <submittedName>
        <fullName evidence="2">Uncharacterized protein</fullName>
    </submittedName>
</protein>
<gene>
    <name evidence="2" type="ORF">J2S03_002322</name>
</gene>
<accession>A0ABT9XL08</accession>